<organism evidence="6 7">
    <name type="scientific">Scytalidium lignicola</name>
    <name type="common">Hyphomycete</name>
    <dbReference type="NCBI Taxonomy" id="5539"/>
    <lineage>
        <taxon>Eukaryota</taxon>
        <taxon>Fungi</taxon>
        <taxon>Dikarya</taxon>
        <taxon>Ascomycota</taxon>
        <taxon>Pezizomycotina</taxon>
        <taxon>Leotiomycetes</taxon>
        <taxon>Leotiomycetes incertae sedis</taxon>
        <taxon>Scytalidium</taxon>
    </lineage>
</organism>
<dbReference type="Proteomes" id="UP000258309">
    <property type="component" value="Unassembled WGS sequence"/>
</dbReference>
<keyword evidence="7" id="KW-1185">Reference proteome</keyword>
<dbReference type="InterPro" id="IPR005000">
    <property type="entry name" value="Aldolase/citrate-lyase_domain"/>
</dbReference>
<evidence type="ECO:0000256" key="3">
    <source>
        <dbReference type="ARBA" id="ARBA00023239"/>
    </source>
</evidence>
<dbReference type="GO" id="GO:0046872">
    <property type="term" value="F:metal ion binding"/>
    <property type="evidence" value="ECO:0007669"/>
    <property type="project" value="UniProtKB-KW"/>
</dbReference>
<feature type="non-terminal residue" evidence="6">
    <location>
        <position position="260"/>
    </location>
</feature>
<feature type="non-terminal residue" evidence="6">
    <location>
        <position position="1"/>
    </location>
</feature>
<dbReference type="OrthoDB" id="1621678at2759"/>
<reference evidence="6 7" key="1">
    <citation type="submission" date="2018-05" db="EMBL/GenBank/DDBJ databases">
        <title>Draft genome sequence of Scytalidium lignicola DSM 105466, a ubiquitous saprotrophic fungus.</title>
        <authorList>
            <person name="Buettner E."/>
            <person name="Gebauer A.M."/>
            <person name="Hofrichter M."/>
            <person name="Liers C."/>
            <person name="Kellner H."/>
        </authorList>
    </citation>
    <scope>NUCLEOTIDE SEQUENCE [LARGE SCALE GENOMIC DNA]</scope>
    <source>
        <strain evidence="6 7">DSM 105466</strain>
    </source>
</reference>
<dbReference type="GO" id="GO:0016832">
    <property type="term" value="F:aldehyde-lyase activity"/>
    <property type="evidence" value="ECO:0007669"/>
    <property type="project" value="TreeGrafter"/>
</dbReference>
<dbReference type="Pfam" id="PF03328">
    <property type="entry name" value="HpcH_HpaI"/>
    <property type="match status" value="1"/>
</dbReference>
<dbReference type="SUPFAM" id="SSF51621">
    <property type="entry name" value="Phosphoenolpyruvate/pyruvate domain"/>
    <property type="match status" value="1"/>
</dbReference>
<accession>A0A3E2GVY9</accession>
<evidence type="ECO:0000313" key="6">
    <source>
        <dbReference type="EMBL" id="RFU25345.1"/>
    </source>
</evidence>
<dbReference type="InterPro" id="IPR015813">
    <property type="entry name" value="Pyrv/PenolPyrv_kinase-like_dom"/>
</dbReference>
<evidence type="ECO:0000259" key="5">
    <source>
        <dbReference type="Pfam" id="PF03328"/>
    </source>
</evidence>
<dbReference type="PANTHER" id="PTHR30502">
    <property type="entry name" value="2-KETO-3-DEOXY-L-RHAMNONATE ALDOLASE"/>
    <property type="match status" value="1"/>
</dbReference>
<evidence type="ECO:0000256" key="2">
    <source>
        <dbReference type="ARBA" id="ARBA00022723"/>
    </source>
</evidence>
<feature type="domain" description="HpcH/HpaI aldolase/citrate lyase" evidence="5">
    <location>
        <begin position="13"/>
        <end position="230"/>
    </location>
</feature>
<dbReference type="EMBL" id="NCSJ02000341">
    <property type="protein sequence ID" value="RFU25345.1"/>
    <property type="molecule type" value="Genomic_DNA"/>
</dbReference>
<dbReference type="Gene3D" id="3.20.20.60">
    <property type="entry name" value="Phosphoenolpyruvate-binding domains"/>
    <property type="match status" value="1"/>
</dbReference>
<evidence type="ECO:0000256" key="4">
    <source>
        <dbReference type="SAM" id="SignalP"/>
    </source>
</evidence>
<sequence length="260" mass="27244">MSIIRKGEPLLGTFLMFNSLFAAQIIGSSGFDCIVVDMEHSPVAALEATHIVHAVGAASAGKCAALVRVPSHGVEWIKWGLDCGSAGIVVPMVNTKEEAGDIVQRARYPPLGQRSFGPIHAPWAHPDAEKTGAGYLAQAAPNTVLFLMIESAEGVRNVEEILATKGVSGGFVGPVDLRLSLGLAGFDGEEEEFIAALKKIVAAADEQGKPVGIFAGSEKAVKRAIEIGFSFLLCKSDYSMLAEGAAATLETGRAAIERRA</sequence>
<keyword evidence="4" id="KW-0732">Signal</keyword>
<keyword evidence="3" id="KW-0456">Lyase</keyword>
<gene>
    <name evidence="6" type="ORF">B7463_g10991</name>
</gene>
<evidence type="ECO:0000256" key="1">
    <source>
        <dbReference type="ARBA" id="ARBA00005568"/>
    </source>
</evidence>
<dbReference type="AlphaFoldDB" id="A0A3E2GVY9"/>
<dbReference type="GO" id="GO:0005737">
    <property type="term" value="C:cytoplasm"/>
    <property type="evidence" value="ECO:0007669"/>
    <property type="project" value="TreeGrafter"/>
</dbReference>
<dbReference type="InterPro" id="IPR040442">
    <property type="entry name" value="Pyrv_kinase-like_dom_sf"/>
</dbReference>
<comment type="caution">
    <text evidence="6">The sequence shown here is derived from an EMBL/GenBank/DDBJ whole genome shotgun (WGS) entry which is preliminary data.</text>
</comment>
<feature type="chain" id="PRO_5017695127" description="HpcH/HpaI aldolase/citrate lyase domain-containing protein" evidence="4">
    <location>
        <begin position="31"/>
        <end position="260"/>
    </location>
</feature>
<evidence type="ECO:0000313" key="7">
    <source>
        <dbReference type="Proteomes" id="UP000258309"/>
    </source>
</evidence>
<dbReference type="PANTHER" id="PTHR30502:SF0">
    <property type="entry name" value="PHOSPHOENOLPYRUVATE CARBOXYLASE FAMILY PROTEIN"/>
    <property type="match status" value="1"/>
</dbReference>
<feature type="signal peptide" evidence="4">
    <location>
        <begin position="1"/>
        <end position="30"/>
    </location>
</feature>
<dbReference type="InterPro" id="IPR050251">
    <property type="entry name" value="HpcH-HpaI_aldolase"/>
</dbReference>
<protein>
    <recommendedName>
        <fullName evidence="5">HpcH/HpaI aldolase/citrate lyase domain-containing protein</fullName>
    </recommendedName>
</protein>
<comment type="similarity">
    <text evidence="1">Belongs to the HpcH/HpaI aldolase family.</text>
</comment>
<keyword evidence="2" id="KW-0479">Metal-binding</keyword>
<proteinExistence type="inferred from homology"/>
<name>A0A3E2GVY9_SCYLI</name>